<keyword evidence="4 6" id="KW-1133">Transmembrane helix</keyword>
<evidence type="ECO:0000256" key="1">
    <source>
        <dbReference type="ARBA" id="ARBA00004141"/>
    </source>
</evidence>
<feature type="transmembrane region" description="Helical" evidence="6">
    <location>
        <begin position="105"/>
        <end position="125"/>
    </location>
</feature>
<evidence type="ECO:0000256" key="4">
    <source>
        <dbReference type="ARBA" id="ARBA00022989"/>
    </source>
</evidence>
<feature type="transmembrane region" description="Helical" evidence="6">
    <location>
        <begin position="132"/>
        <end position="153"/>
    </location>
</feature>
<reference evidence="8" key="1">
    <citation type="submission" date="2019-01" db="EMBL/GenBank/DDBJ databases">
        <title>Sphingorhabdus lacus sp.nov., isolated from an oligotrophic freshwater lake.</title>
        <authorList>
            <person name="Park M."/>
        </authorList>
    </citation>
    <scope>NUCLEOTIDE SEQUENCE [LARGE SCALE GENOMIC DNA]</scope>
    <source>
        <strain evidence="8">IMCC1753</strain>
    </source>
</reference>
<evidence type="ECO:0000313" key="7">
    <source>
        <dbReference type="EMBL" id="QGY80978.1"/>
    </source>
</evidence>
<dbReference type="OrthoDB" id="9795496at2"/>
<sequence length="160" mass="17885">MTRAGLFPILIAGTLAIVTAIVGSTITVLDSWYYSLQQPDWAPPDYMFGVIWTAIFAMIAVSGVLAWEKAPTRRDTEISLGLFALNGFLNLAWSFIFFRMERPDIALYELVALWVSIIVLIVFCGRFSKWSALLLVPYLVWVTTAGLLNYQVVQLNGPFG</sequence>
<evidence type="ECO:0000256" key="3">
    <source>
        <dbReference type="ARBA" id="ARBA00022692"/>
    </source>
</evidence>
<name>A0A6I6L8Y5_9SPHN</name>
<dbReference type="InterPro" id="IPR004307">
    <property type="entry name" value="TspO_MBR"/>
</dbReference>
<dbReference type="AlphaFoldDB" id="A0A6I6L8Y5"/>
<comment type="similarity">
    <text evidence="2">Belongs to the TspO/BZRP family.</text>
</comment>
<dbReference type="FunFam" id="1.20.1260.100:FF:000001">
    <property type="entry name" value="translocator protein 2"/>
    <property type="match status" value="1"/>
</dbReference>
<keyword evidence="3 6" id="KW-0812">Transmembrane</keyword>
<evidence type="ECO:0000313" key="8">
    <source>
        <dbReference type="Proteomes" id="UP000428803"/>
    </source>
</evidence>
<dbReference type="PANTHER" id="PTHR10057">
    <property type="entry name" value="PERIPHERAL-TYPE BENZODIAZEPINE RECEPTOR"/>
    <property type="match status" value="1"/>
</dbReference>
<accession>A0A6I6L8Y5</accession>
<dbReference type="KEGG" id="slaa:EUU25_10310"/>
<keyword evidence="8" id="KW-1185">Reference proteome</keyword>
<protein>
    <submittedName>
        <fullName evidence="7">Tryptophan-rich sensory protein</fullName>
    </submittedName>
</protein>
<feature type="transmembrane region" description="Helical" evidence="6">
    <location>
        <begin position="46"/>
        <end position="67"/>
    </location>
</feature>
<feature type="transmembrane region" description="Helical" evidence="6">
    <location>
        <begin position="7"/>
        <end position="34"/>
    </location>
</feature>
<dbReference type="Proteomes" id="UP000428803">
    <property type="component" value="Chromosome"/>
</dbReference>
<proteinExistence type="inferred from homology"/>
<dbReference type="Pfam" id="PF03073">
    <property type="entry name" value="TspO_MBR"/>
    <property type="match status" value="1"/>
</dbReference>
<dbReference type="EMBL" id="CP035733">
    <property type="protein sequence ID" value="QGY80978.1"/>
    <property type="molecule type" value="Genomic_DNA"/>
</dbReference>
<dbReference type="PIRSF" id="PIRSF005859">
    <property type="entry name" value="PBR"/>
    <property type="match status" value="1"/>
</dbReference>
<evidence type="ECO:0000256" key="5">
    <source>
        <dbReference type="ARBA" id="ARBA00023136"/>
    </source>
</evidence>
<keyword evidence="5 6" id="KW-0472">Membrane</keyword>
<dbReference type="RefSeq" id="WP_158900735.1">
    <property type="nucleotide sequence ID" value="NZ_CP035733.1"/>
</dbReference>
<evidence type="ECO:0000256" key="6">
    <source>
        <dbReference type="SAM" id="Phobius"/>
    </source>
</evidence>
<organism evidence="7 8">
    <name type="scientific">Sphingorhabdus lacus</name>
    <dbReference type="NCBI Taxonomy" id="392610"/>
    <lineage>
        <taxon>Bacteria</taxon>
        <taxon>Pseudomonadati</taxon>
        <taxon>Pseudomonadota</taxon>
        <taxon>Alphaproteobacteria</taxon>
        <taxon>Sphingomonadales</taxon>
        <taxon>Sphingomonadaceae</taxon>
        <taxon>Sphingorhabdus</taxon>
    </lineage>
</organism>
<dbReference type="GO" id="GO:0033013">
    <property type="term" value="P:tetrapyrrole metabolic process"/>
    <property type="evidence" value="ECO:0007669"/>
    <property type="project" value="UniProtKB-ARBA"/>
</dbReference>
<dbReference type="CDD" id="cd15904">
    <property type="entry name" value="TSPO_MBR"/>
    <property type="match status" value="1"/>
</dbReference>
<comment type="subcellular location">
    <subcellularLocation>
        <location evidence="1">Membrane</location>
        <topology evidence="1">Multi-pass membrane protein</topology>
    </subcellularLocation>
</comment>
<dbReference type="GO" id="GO:0016020">
    <property type="term" value="C:membrane"/>
    <property type="evidence" value="ECO:0007669"/>
    <property type="project" value="UniProtKB-SubCell"/>
</dbReference>
<dbReference type="InterPro" id="IPR038330">
    <property type="entry name" value="TspO/MBR-related_sf"/>
</dbReference>
<dbReference type="Gene3D" id="1.20.1260.100">
    <property type="entry name" value="TspO/MBR protein"/>
    <property type="match status" value="1"/>
</dbReference>
<dbReference type="PANTHER" id="PTHR10057:SF0">
    <property type="entry name" value="TRANSLOCATOR PROTEIN"/>
    <property type="match status" value="1"/>
</dbReference>
<gene>
    <name evidence="7" type="ORF">EUU25_10310</name>
</gene>
<evidence type="ECO:0000256" key="2">
    <source>
        <dbReference type="ARBA" id="ARBA00007524"/>
    </source>
</evidence>
<feature type="transmembrane region" description="Helical" evidence="6">
    <location>
        <begin position="79"/>
        <end position="99"/>
    </location>
</feature>